<dbReference type="EMBL" id="CP020563">
    <property type="protein sequence ID" value="ARF75437.1"/>
    <property type="molecule type" value="Genomic_DNA"/>
</dbReference>
<protein>
    <submittedName>
        <fullName evidence="2">Uncharacterized protein</fullName>
    </submittedName>
</protein>
<name>A0ABC8BYF2_9ACTN</name>
<accession>A0ABC8BYF2</accession>
<reference evidence="2 3" key="1">
    <citation type="submission" date="2017-04" db="EMBL/GenBank/DDBJ databases">
        <title>The complete genome sequence of Streptomyces albolongus YIM 101047, the producer of novel bafilomycins and novel odoriferous sesquiterpenoids.</title>
        <authorList>
            <person name="Yin M."/>
            <person name="Jiang Y."/>
        </authorList>
    </citation>
    <scope>NUCLEOTIDE SEQUENCE [LARGE SCALE GENOMIC DNA]</scope>
    <source>
        <strain evidence="2 3">YIM 101047</strain>
    </source>
</reference>
<feature type="signal peptide" evidence="1">
    <location>
        <begin position="1"/>
        <end position="20"/>
    </location>
</feature>
<keyword evidence="3" id="KW-1185">Reference proteome</keyword>
<evidence type="ECO:0000313" key="2">
    <source>
        <dbReference type="EMBL" id="ARF75437.1"/>
    </source>
</evidence>
<organism evidence="2 3">
    <name type="scientific">Kitasatospora albolonga</name>
    <dbReference type="NCBI Taxonomy" id="68173"/>
    <lineage>
        <taxon>Bacteria</taxon>
        <taxon>Bacillati</taxon>
        <taxon>Actinomycetota</taxon>
        <taxon>Actinomycetes</taxon>
        <taxon>Kitasatosporales</taxon>
        <taxon>Streptomycetaceae</taxon>
        <taxon>Kitasatospora</taxon>
    </lineage>
</organism>
<dbReference type="AlphaFoldDB" id="A0ABC8BYF2"/>
<sequence length="163" mass="17766">MEAGLIAALTVAALPTAAQALNVERTWNGTNNPLKVTGYGSTGHAWGTWKVGNTSNGTRSIVNSYTKLNNADNHKVYVELQTQVNAGYCVQASKYMNCTQKYWNHATAETAHHSSKSYTFKSASTGVKSEADYARGMVRARLDIPYRTDPATGWSYTDGGDKY</sequence>
<dbReference type="KEGG" id="kab:B7C62_26670"/>
<keyword evidence="1" id="KW-0732">Signal</keyword>
<proteinExistence type="predicted"/>
<evidence type="ECO:0000256" key="1">
    <source>
        <dbReference type="SAM" id="SignalP"/>
    </source>
</evidence>
<gene>
    <name evidence="2" type="ORF">B7C62_26670</name>
</gene>
<evidence type="ECO:0000313" key="3">
    <source>
        <dbReference type="Proteomes" id="UP000192251"/>
    </source>
</evidence>
<dbReference type="Proteomes" id="UP000192251">
    <property type="component" value="Chromosome"/>
</dbReference>
<feature type="chain" id="PRO_5044782427" evidence="1">
    <location>
        <begin position="21"/>
        <end position="163"/>
    </location>
</feature>